<gene>
    <name evidence="35" type="primary">gag</name>
</gene>
<dbReference type="GO" id="GO:0039702">
    <property type="term" value="P:viral budding via host ESCRT complex"/>
    <property type="evidence" value="ECO:0007669"/>
    <property type="project" value="UniProtKB-KW"/>
</dbReference>
<keyword evidence="17" id="KW-0677">Repeat</keyword>
<evidence type="ECO:0000256" key="4">
    <source>
        <dbReference type="ARBA" id="ARBA00004560"/>
    </source>
</evidence>
<dbReference type="FunFam" id="1.10.1200.30:FF:000001">
    <property type="entry name" value="Gag polyprotein"/>
    <property type="match status" value="1"/>
</dbReference>
<evidence type="ECO:0000259" key="33">
    <source>
        <dbReference type="PROSITE" id="PS50158"/>
    </source>
</evidence>
<evidence type="ECO:0000256" key="5">
    <source>
        <dbReference type="ARBA" id="ARBA00008364"/>
    </source>
</evidence>
<keyword evidence="14" id="KW-1198">Viral budding</keyword>
<dbReference type="InterPro" id="IPR014817">
    <property type="entry name" value="Gag_p6"/>
</dbReference>
<dbReference type="EMBL" id="JN687662">
    <property type="protein sequence ID" value="AEW27549.1"/>
    <property type="molecule type" value="Genomic_RNA"/>
</dbReference>
<reference evidence="35" key="1">
    <citation type="journal article" date="2012" name="AIDS Res. Hum. Retroviruses">
        <title>Pilot Studies for Development of an HIV Subtype Panel for Surveillance of Global Diversity.</title>
        <authorList>
            <person name="Manak M."/>
            <person name="Sina S."/>
            <person name="Anekella B."/>
            <person name="Hewlett I."/>
            <person name="Sanders-Buell E.E."/>
            <person name="Ragupathy V."/>
            <person name="Kim J.H."/>
            <person name="Vermeulen M."/>
            <person name="Stramer S."/>
            <person name="Sabino E."/>
            <person name="Grabarczyk P."/>
            <person name="Michael N.L."/>
            <person name="Peel S."/>
            <person name="Garrett P.E."/>
            <person name="Tovanabutra S."/>
            <person name="Busch M."/>
            <person name="Schito M."/>
        </authorList>
    </citation>
    <scope>NUCLEOTIDE SEQUENCE</scope>
    <source>
        <strain evidence="34">BP00052_SUP_LH01</strain>
        <strain evidence="35">BP00052_SUP_LH02</strain>
    </source>
</reference>
<dbReference type="PANTHER" id="PTHR40389:SF4">
    <property type="match status" value="1"/>
</dbReference>
<dbReference type="SMART" id="SM00343">
    <property type="entry name" value="ZnF_C2HC"/>
    <property type="match status" value="2"/>
</dbReference>
<evidence type="ECO:0000256" key="25">
    <source>
        <dbReference type="ARBA" id="ARBA00023086"/>
    </source>
</evidence>
<evidence type="ECO:0000256" key="2">
    <source>
        <dbReference type="ARBA" id="ARBA00004192"/>
    </source>
</evidence>
<evidence type="ECO:0000256" key="15">
    <source>
        <dbReference type="ARBA" id="ARBA00022707"/>
    </source>
</evidence>
<evidence type="ECO:0000256" key="19">
    <source>
        <dbReference type="ARBA" id="ARBA00022771"/>
    </source>
</evidence>
<keyword evidence="12" id="KW-0945">Host-virus interaction</keyword>
<dbReference type="SUPFAM" id="SSF47353">
    <property type="entry name" value="Retrovirus capsid dimerization domain-like"/>
    <property type="match status" value="1"/>
</dbReference>
<keyword evidence="7" id="KW-1187">Viral budding via the host ESCRT complexes</keyword>
<dbReference type="SUPFAM" id="SSF57756">
    <property type="entry name" value="Retrovirus zinc finger-like domains"/>
    <property type="match status" value="1"/>
</dbReference>
<evidence type="ECO:0000256" key="13">
    <source>
        <dbReference type="ARBA" id="ARBA00022612"/>
    </source>
</evidence>
<dbReference type="Gene3D" id="6.10.250.390">
    <property type="match status" value="1"/>
</dbReference>
<dbReference type="GO" id="GO:0008270">
    <property type="term" value="F:zinc ion binding"/>
    <property type="evidence" value="ECO:0007669"/>
    <property type="project" value="UniProtKB-KW"/>
</dbReference>
<evidence type="ECO:0000256" key="31">
    <source>
        <dbReference type="PROSITE-ProRule" id="PRU00047"/>
    </source>
</evidence>
<feature type="domain" description="CCHC-type" evidence="33">
    <location>
        <begin position="393"/>
        <end position="408"/>
    </location>
</feature>
<keyword evidence="28" id="KW-0449">Lipoprotein</keyword>
<keyword evidence="22" id="KW-1043">Host membrane</keyword>
<keyword evidence="10" id="KW-0167">Capsid protein</keyword>
<keyword evidence="20" id="KW-0862">Zinc</keyword>
<dbReference type="InterPro" id="IPR012344">
    <property type="entry name" value="Matrix_HIV/RSV_N"/>
</dbReference>
<evidence type="ECO:0000256" key="9">
    <source>
        <dbReference type="ARBA" id="ARBA00022553"/>
    </source>
</evidence>
<evidence type="ECO:0000256" key="8">
    <source>
        <dbReference type="ARBA" id="ARBA00022511"/>
    </source>
</evidence>
<keyword evidence="27" id="KW-1035">Host cytoplasm</keyword>
<evidence type="ECO:0000256" key="20">
    <source>
        <dbReference type="ARBA" id="ARBA00022833"/>
    </source>
</evidence>
<evidence type="ECO:0000256" key="1">
    <source>
        <dbReference type="ARBA" id="ARBA00004147"/>
    </source>
</evidence>
<dbReference type="Gene3D" id="1.10.375.10">
    <property type="entry name" value="Human Immunodeficiency Virus Type 1 Capsid Protein"/>
    <property type="match status" value="1"/>
</dbReference>
<dbReference type="Gene3D" id="1.10.1200.30">
    <property type="match status" value="1"/>
</dbReference>
<evidence type="ECO:0000256" key="12">
    <source>
        <dbReference type="ARBA" id="ARBA00022581"/>
    </source>
</evidence>
<dbReference type="Gene3D" id="1.20.5.760">
    <property type="entry name" value="Single helix bin"/>
    <property type="match status" value="1"/>
</dbReference>
<evidence type="ECO:0000256" key="29">
    <source>
        <dbReference type="ARBA" id="ARBA00031060"/>
    </source>
</evidence>
<evidence type="ECO:0000313" key="34">
    <source>
        <dbReference type="EMBL" id="AEW27549.1"/>
    </source>
</evidence>
<dbReference type="FunFam" id="1.10.375.10:FF:000001">
    <property type="entry name" value="Gag polyprotein"/>
    <property type="match status" value="1"/>
</dbReference>
<evidence type="ECO:0000256" key="14">
    <source>
        <dbReference type="ARBA" id="ARBA00022637"/>
    </source>
</evidence>
<evidence type="ECO:0000256" key="16">
    <source>
        <dbReference type="ARBA" id="ARBA00022723"/>
    </source>
</evidence>
<accession>G9INN2</accession>
<dbReference type="GO" id="GO:0005198">
    <property type="term" value="F:structural molecule activity"/>
    <property type="evidence" value="ECO:0007669"/>
    <property type="project" value="InterPro"/>
</dbReference>
<keyword evidence="9" id="KW-0597">Phosphoprotein</keyword>
<evidence type="ECO:0000256" key="24">
    <source>
        <dbReference type="ARBA" id="ARBA00023046"/>
    </source>
</evidence>
<dbReference type="SUPFAM" id="SSF47943">
    <property type="entry name" value="Retrovirus capsid protein, N-terminal core domain"/>
    <property type="match status" value="1"/>
</dbReference>
<evidence type="ECO:0000256" key="18">
    <source>
        <dbReference type="ARBA" id="ARBA00022758"/>
    </source>
</evidence>
<keyword evidence="25" id="KW-0543">Viral nucleoprotein</keyword>
<dbReference type="InterPro" id="IPR045345">
    <property type="entry name" value="Gag_p24_C"/>
</dbReference>
<dbReference type="Pfam" id="PF08705">
    <property type="entry name" value="Gag_p6"/>
    <property type="match status" value="1"/>
</dbReference>
<dbReference type="GO" id="GO:0042025">
    <property type="term" value="C:host cell nucleus"/>
    <property type="evidence" value="ECO:0007669"/>
    <property type="project" value="UniProtKB-SubCell"/>
</dbReference>
<organism evidence="35">
    <name type="scientific">Human immunodeficiency virus type 1</name>
    <name type="common">HIV-1</name>
    <dbReference type="NCBI Taxonomy" id="11676"/>
    <lineage>
        <taxon>Viruses</taxon>
        <taxon>Riboviria</taxon>
        <taxon>Pararnavirae</taxon>
        <taxon>Artverviricota</taxon>
        <taxon>Revtraviricetes</taxon>
        <taxon>Ortervirales</taxon>
        <taxon>Retroviridae</taxon>
        <taxon>Orthoretrovirinae</taxon>
        <taxon>Lentivirus</taxon>
        <taxon>Lentivirus humimdef1</taxon>
    </lineage>
</organism>
<evidence type="ECO:0000256" key="10">
    <source>
        <dbReference type="ARBA" id="ARBA00022561"/>
    </source>
</evidence>
<keyword evidence="11" id="KW-1048">Host nucleus</keyword>
<dbReference type="PANTHER" id="PTHR40389">
    <property type="entry name" value="ENDOGENOUS RETROVIRUS GROUP K MEMBER 24 GAG POLYPROTEIN-RELATED"/>
    <property type="match status" value="1"/>
</dbReference>
<dbReference type="GO" id="GO:0055036">
    <property type="term" value="C:virion membrane"/>
    <property type="evidence" value="ECO:0007669"/>
    <property type="project" value="UniProtKB-SubCell"/>
</dbReference>
<dbReference type="Gene3D" id="1.10.150.90">
    <property type="entry name" value="Immunodeficiency lentiviruses, gag gene matrix protein p17"/>
    <property type="match status" value="1"/>
</dbReference>
<dbReference type="FunFam" id="4.10.60.10:FF:000001">
    <property type="entry name" value="Gag polyprotein"/>
    <property type="match status" value="1"/>
</dbReference>
<feature type="domain" description="CCHC-type" evidence="33">
    <location>
        <begin position="415"/>
        <end position="430"/>
    </location>
</feature>
<evidence type="ECO:0000256" key="22">
    <source>
        <dbReference type="ARBA" id="ARBA00022870"/>
    </source>
</evidence>
<dbReference type="GO" id="GO:0003723">
    <property type="term" value="F:RNA binding"/>
    <property type="evidence" value="ECO:0007669"/>
    <property type="project" value="UniProtKB-KW"/>
</dbReference>
<evidence type="ECO:0000256" key="21">
    <source>
        <dbReference type="ARBA" id="ARBA00022844"/>
    </source>
</evidence>
<keyword evidence="8" id="KW-1032">Host cell membrane</keyword>
<sequence>MGARASVLSGGKLDAWEKIRLRPGGKKKYRLKHIVWASRELDRFALNPGLLETAEGCQQLLEQIQPAIKTGSEELKSLFNTIATLWCVHQRIDIKDTKEALDKIEEVQKKSKQKTQKATADAGNSSSVSQNYPIVQNAQGQMVHQTMSPRTLNAWVKVIEEKAFSPEVIPMFSALSEGATPQDLNMMLNIVGGHQAAMQMLKDTINEEAAEWDRTHPVHAGPIPPGQIREPRGSDIAGTTSTLQEQIGWMTSNPPVPVGEIYKRWIILGLNKIVRMYSPVSILDIRQGPKEPFRDYVDRFFKCLRAEQATQEVKNWMTDTLLVQNANPDCKSILKALGTGATLEEMMTACQGVGGPSHKARVLAEAMSQVSGAAAASIMMQKSNFKGQKRIIKCFNCGKEGHIARNCRAPRKKGCWKCGKEGHQLKDCTERQANFLGRMWPSSKGRPGNFLQSRPEPTAPPAESFEIKEETTSSPKQEPRDKELYPLTSLKSLFGSDPLSQ</sequence>
<evidence type="ECO:0000256" key="30">
    <source>
        <dbReference type="ARBA" id="ARBA00037826"/>
    </source>
</evidence>
<dbReference type="Gene3D" id="4.10.60.10">
    <property type="entry name" value="Zinc finger, CCHC-type"/>
    <property type="match status" value="1"/>
</dbReference>
<dbReference type="InterPro" id="IPR000071">
    <property type="entry name" value="Lentvrl_matrix_N"/>
</dbReference>
<evidence type="ECO:0000313" key="35">
    <source>
        <dbReference type="EMBL" id="AEW27554.1"/>
    </source>
</evidence>
<evidence type="ECO:0000256" key="27">
    <source>
        <dbReference type="ARBA" id="ARBA00023200"/>
    </source>
</evidence>
<feature type="compositionally biased region" description="Basic and acidic residues" evidence="32">
    <location>
        <begin position="465"/>
        <end position="484"/>
    </location>
</feature>
<feature type="region of interest" description="Disordered" evidence="32">
    <location>
        <begin position="108"/>
        <end position="129"/>
    </location>
</feature>
<keyword evidence="18" id="KW-0688">Ribosomal frameshifting</keyword>
<evidence type="ECO:0000256" key="28">
    <source>
        <dbReference type="ARBA" id="ARBA00023288"/>
    </source>
</evidence>
<evidence type="ECO:0000256" key="11">
    <source>
        <dbReference type="ARBA" id="ARBA00022562"/>
    </source>
</evidence>
<dbReference type="GO" id="GO:0075523">
    <property type="term" value="P:viral translational frameshifting"/>
    <property type="evidence" value="ECO:0007669"/>
    <property type="project" value="UniProtKB-KW"/>
</dbReference>
<protein>
    <recommendedName>
        <fullName evidence="6">Gag polyprotein</fullName>
    </recommendedName>
    <alternativeName>
        <fullName evidence="29">Pr55Gag</fullName>
    </alternativeName>
</protein>
<proteinExistence type="inferred from homology"/>
<dbReference type="InterPro" id="IPR010999">
    <property type="entry name" value="Retrovr_matrix"/>
</dbReference>
<dbReference type="SUPFAM" id="SSF47836">
    <property type="entry name" value="Retroviral matrix proteins"/>
    <property type="match status" value="1"/>
</dbReference>
<evidence type="ECO:0000256" key="23">
    <source>
        <dbReference type="ARBA" id="ARBA00022884"/>
    </source>
</evidence>
<dbReference type="InterPro" id="IPR001878">
    <property type="entry name" value="Znf_CCHC"/>
</dbReference>
<dbReference type="InterPro" id="IPR036875">
    <property type="entry name" value="Znf_CCHC_sf"/>
</dbReference>
<evidence type="ECO:0000256" key="32">
    <source>
        <dbReference type="SAM" id="MobiDB-lite"/>
    </source>
</evidence>
<keyword evidence="16" id="KW-0479">Metal-binding</keyword>
<dbReference type="PRINTS" id="PR00234">
    <property type="entry name" value="HIV1MATRIX"/>
</dbReference>
<keyword evidence="26" id="KW-0472">Membrane</keyword>
<dbReference type="Pfam" id="PF00540">
    <property type="entry name" value="Gag_p17"/>
    <property type="match status" value="1"/>
</dbReference>
<keyword evidence="15" id="KW-0519">Myristate</keyword>
<comment type="similarity">
    <text evidence="5">Belongs to the primate lentivirus group gag polyprotein family.</text>
</comment>
<keyword evidence="23" id="KW-0694">RNA-binding</keyword>
<keyword evidence="24" id="KW-1039">Host endosome</keyword>
<evidence type="ECO:0000256" key="26">
    <source>
        <dbReference type="ARBA" id="ARBA00023136"/>
    </source>
</evidence>
<keyword evidence="13" id="KW-1188">Viral release from host cell</keyword>
<organismHost>
    <name type="scientific">Homo sapiens</name>
    <name type="common">Human</name>
    <dbReference type="NCBI Taxonomy" id="9606"/>
</organismHost>
<evidence type="ECO:0000256" key="17">
    <source>
        <dbReference type="ARBA" id="ARBA00022737"/>
    </source>
</evidence>
<dbReference type="InterPro" id="IPR050195">
    <property type="entry name" value="Primate_lentivir_Gag_pol-like"/>
</dbReference>
<dbReference type="GO" id="GO:0072494">
    <property type="term" value="C:host multivesicular body"/>
    <property type="evidence" value="ECO:0007669"/>
    <property type="project" value="UniProtKB-SubCell"/>
</dbReference>
<comment type="subcellular location">
    <subcellularLocation>
        <location evidence="3">Host cell membrane</location>
        <topology evidence="3">Lipid-anchor</topology>
    </subcellularLocation>
    <subcellularLocation>
        <location evidence="2">Host cytoplasm</location>
    </subcellularLocation>
    <subcellularLocation>
        <location evidence="4">Host endosome</location>
        <location evidence="4">Host multivesicular body</location>
    </subcellularLocation>
    <subcellularLocation>
        <location evidence="1">Host nucleus</location>
    </subcellularLocation>
    <subcellularLocation>
        <location evidence="30">Virion membrane</location>
        <topology evidence="30">Lipid-anchor</topology>
    </subcellularLocation>
</comment>
<name>G9INN2_HV1</name>
<evidence type="ECO:0000256" key="6">
    <source>
        <dbReference type="ARBA" id="ARBA00019628"/>
    </source>
</evidence>
<dbReference type="PROSITE" id="PS50158">
    <property type="entry name" value="ZF_CCHC"/>
    <property type="match status" value="2"/>
</dbReference>
<evidence type="ECO:0000256" key="7">
    <source>
        <dbReference type="ARBA" id="ARBA00022462"/>
    </source>
</evidence>
<evidence type="ECO:0000256" key="3">
    <source>
        <dbReference type="ARBA" id="ARBA00004425"/>
    </source>
</evidence>
<dbReference type="InterPro" id="IPR008916">
    <property type="entry name" value="Retrov_capsid_C"/>
</dbReference>
<dbReference type="GO" id="GO:0020002">
    <property type="term" value="C:host cell plasma membrane"/>
    <property type="evidence" value="ECO:0007669"/>
    <property type="project" value="UniProtKB-SubCell"/>
</dbReference>
<dbReference type="Pfam" id="PF19317">
    <property type="entry name" value="Gag_p24_C"/>
    <property type="match status" value="1"/>
</dbReference>
<dbReference type="Pfam" id="PF00098">
    <property type="entry name" value="zf-CCHC"/>
    <property type="match status" value="2"/>
</dbReference>
<dbReference type="InterPro" id="IPR008919">
    <property type="entry name" value="Retrov_capsid_N"/>
</dbReference>
<keyword evidence="21" id="KW-0946">Virion</keyword>
<keyword evidence="19 31" id="KW-0863">Zinc-finger</keyword>
<dbReference type="GO" id="GO:0019013">
    <property type="term" value="C:viral nucleocapsid"/>
    <property type="evidence" value="ECO:0007669"/>
    <property type="project" value="UniProtKB-KW"/>
</dbReference>
<feature type="region of interest" description="Disordered" evidence="32">
    <location>
        <begin position="439"/>
        <end position="501"/>
    </location>
</feature>
<dbReference type="EMBL" id="JN687663">
    <property type="protein sequence ID" value="AEW27554.1"/>
    <property type="molecule type" value="Genomic_RNA"/>
</dbReference>